<dbReference type="STRING" id="10228.B3RXS9"/>
<keyword evidence="2" id="KW-1185">Reference proteome</keyword>
<dbReference type="PANTHER" id="PTHR44461:SF1">
    <property type="entry name" value="QUINONE OXIDOREDUCTASE-LIKE PROTEIN 1"/>
    <property type="match status" value="1"/>
</dbReference>
<dbReference type="RefSeq" id="XP_002112372.1">
    <property type="nucleotide sequence ID" value="XM_002112336.1"/>
</dbReference>
<dbReference type="HOGENOM" id="CLU_1047069_0_0_1"/>
<organism evidence="1 2">
    <name type="scientific">Trichoplax adhaerens</name>
    <name type="common">Trichoplax reptans</name>
    <dbReference type="NCBI Taxonomy" id="10228"/>
    <lineage>
        <taxon>Eukaryota</taxon>
        <taxon>Metazoa</taxon>
        <taxon>Placozoa</taxon>
        <taxon>Uniplacotomia</taxon>
        <taxon>Trichoplacea</taxon>
        <taxon>Trichoplacidae</taxon>
        <taxon>Trichoplax</taxon>
    </lineage>
</organism>
<dbReference type="InterPro" id="IPR042633">
    <property type="entry name" value="CRYZL1"/>
</dbReference>
<dbReference type="AlphaFoldDB" id="B3RXS9"/>
<dbReference type="PhylomeDB" id="B3RXS9"/>
<dbReference type="KEGG" id="tad:TRIADDRAFT_56317"/>
<evidence type="ECO:0000313" key="2">
    <source>
        <dbReference type="Proteomes" id="UP000009022"/>
    </source>
</evidence>
<dbReference type="GeneID" id="6754014"/>
<reference evidence="1 2" key="1">
    <citation type="journal article" date="2008" name="Nature">
        <title>The Trichoplax genome and the nature of placozoans.</title>
        <authorList>
            <person name="Srivastava M."/>
            <person name="Begovic E."/>
            <person name="Chapman J."/>
            <person name="Putnam N.H."/>
            <person name="Hellsten U."/>
            <person name="Kawashima T."/>
            <person name="Kuo A."/>
            <person name="Mitros T."/>
            <person name="Salamov A."/>
            <person name="Carpenter M.L."/>
            <person name="Signorovitch A.Y."/>
            <person name="Moreno M.A."/>
            <person name="Kamm K."/>
            <person name="Grimwood J."/>
            <person name="Schmutz J."/>
            <person name="Shapiro H."/>
            <person name="Grigoriev I.V."/>
            <person name="Buss L.W."/>
            <person name="Schierwater B."/>
            <person name="Dellaporta S.L."/>
            <person name="Rokhsar D.S."/>
        </authorList>
    </citation>
    <scope>NUCLEOTIDE SEQUENCE [LARGE SCALE GENOMIC DNA]</scope>
    <source>
        <strain evidence="1 2">Grell-BS-1999</strain>
    </source>
</reference>
<sequence>MEKDGPTWRYVIVNSPRLYNLSPTFIMKKIVYRLKDDSEKMEYSVVSVNFDIQSMPLFQNDVLIKVHACGLSSAIKDYQLTLSLLRLFAINYLAHSSVTRFFLGDQVVGFIPLDSTYSGCGQYCVISAYNIVSVIELGNVNNASLISACLELTGGLGVDVIVDNGVYNNCLTSVAHEKVRMAVDQNVTSNAASMATDAYNKYRPYVHDIISCLAIGGSWITSQADLQIDPPDTEILYMKGASVGFIFEHAWTLSSSKQGCFLRILS</sequence>
<dbReference type="EMBL" id="DS985245">
    <property type="protein sequence ID" value="EDV24482.1"/>
    <property type="molecule type" value="Genomic_DNA"/>
</dbReference>
<evidence type="ECO:0000313" key="1">
    <source>
        <dbReference type="EMBL" id="EDV24482.1"/>
    </source>
</evidence>
<gene>
    <name evidence="1" type="ORF">TRIADDRAFT_56317</name>
</gene>
<dbReference type="PANTHER" id="PTHR44461">
    <property type="entry name" value="QUINONE OXIDOREDUCTASE-LIKE PROTEIN 1"/>
    <property type="match status" value="1"/>
</dbReference>
<dbReference type="Proteomes" id="UP000009022">
    <property type="component" value="Unassembled WGS sequence"/>
</dbReference>
<dbReference type="InParanoid" id="B3RXS9"/>
<proteinExistence type="predicted"/>
<dbReference type="CTD" id="6754014"/>
<accession>B3RXS9</accession>
<dbReference type="eggNOG" id="KOG1198">
    <property type="taxonomic scope" value="Eukaryota"/>
</dbReference>
<name>B3RXS9_TRIAD</name>
<dbReference type="OrthoDB" id="3509362at2759"/>
<protein>
    <submittedName>
        <fullName evidence="1">Uncharacterized protein</fullName>
    </submittedName>
</protein>